<dbReference type="EMBL" id="JAOTEM010000002">
    <property type="protein sequence ID" value="MCU7617322.1"/>
    <property type="molecule type" value="Genomic_DNA"/>
</dbReference>
<dbReference type="Gene3D" id="3.30.2310.20">
    <property type="entry name" value="RelE-like"/>
    <property type="match status" value="1"/>
</dbReference>
<keyword evidence="2" id="KW-1277">Toxin-antitoxin system</keyword>
<dbReference type="InterPro" id="IPR007712">
    <property type="entry name" value="RelE/ParE_toxin"/>
</dbReference>
<comment type="caution">
    <text evidence="4">The sequence shown here is derived from an EMBL/GenBank/DDBJ whole genome shotgun (WGS) entry which is preliminary data.</text>
</comment>
<dbReference type="PANTHER" id="PTHR33755:SF9">
    <property type="entry name" value="TOXIN PARE1"/>
    <property type="match status" value="1"/>
</dbReference>
<dbReference type="Pfam" id="PF05016">
    <property type="entry name" value="ParE_toxin"/>
    <property type="match status" value="1"/>
</dbReference>
<dbReference type="InterPro" id="IPR035093">
    <property type="entry name" value="RelE/ParE_toxin_dom_sf"/>
</dbReference>
<accession>A0ABT2W531</accession>
<gene>
    <name evidence="4" type="ORF">NZ698_08935</name>
</gene>
<dbReference type="PANTHER" id="PTHR33755">
    <property type="entry name" value="TOXIN PARE1-RELATED"/>
    <property type="match status" value="1"/>
</dbReference>
<evidence type="ECO:0000313" key="4">
    <source>
        <dbReference type="EMBL" id="MCU7617322.1"/>
    </source>
</evidence>
<name>A0ABT2W531_9FLAO</name>
<dbReference type="PIRSF" id="PIRSF029218">
    <property type="entry name" value="ParE"/>
    <property type="match status" value="1"/>
</dbReference>
<reference evidence="5" key="1">
    <citation type="submission" date="2023-07" db="EMBL/GenBank/DDBJ databases">
        <title>Chryseobacterium sp. strain PBS4-4 Genome sequencing and assembly.</title>
        <authorList>
            <person name="Jung Y."/>
        </authorList>
    </citation>
    <scope>NUCLEOTIDE SEQUENCE [LARGE SCALE GENOMIC DNA]</scope>
    <source>
        <strain evidence="5">PBS4-4</strain>
    </source>
</reference>
<protein>
    <recommendedName>
        <fullName evidence="3">Toxin</fullName>
    </recommendedName>
</protein>
<keyword evidence="5" id="KW-1185">Reference proteome</keyword>
<dbReference type="RefSeq" id="WP_263002770.1">
    <property type="nucleotide sequence ID" value="NZ_JAOTEM010000002.1"/>
</dbReference>
<comment type="similarity">
    <text evidence="1 3">Belongs to the RelE toxin family.</text>
</comment>
<evidence type="ECO:0000256" key="3">
    <source>
        <dbReference type="PIRNR" id="PIRNR029218"/>
    </source>
</evidence>
<dbReference type="Proteomes" id="UP001208649">
    <property type="component" value="Unassembled WGS sequence"/>
</dbReference>
<dbReference type="InterPro" id="IPR028344">
    <property type="entry name" value="ParE1/4"/>
</dbReference>
<organism evidence="4 5">
    <name type="scientific">Chryseobacterium edaphi</name>
    <dbReference type="NCBI Taxonomy" id="2976532"/>
    <lineage>
        <taxon>Bacteria</taxon>
        <taxon>Pseudomonadati</taxon>
        <taxon>Bacteroidota</taxon>
        <taxon>Flavobacteriia</taxon>
        <taxon>Flavobacteriales</taxon>
        <taxon>Weeksellaceae</taxon>
        <taxon>Chryseobacterium group</taxon>
        <taxon>Chryseobacterium</taxon>
    </lineage>
</organism>
<evidence type="ECO:0000256" key="2">
    <source>
        <dbReference type="ARBA" id="ARBA00022649"/>
    </source>
</evidence>
<sequence length="99" mass="11778">MAEYYLTNKAILDLDDIYKYTYRNWSEKQADKYYFEMIGYFELLSENPKIGKCYEDINVDILGFVVNLHIIFYRIISSVEIQIVRILGAEMDLKSRIGE</sequence>
<proteinExistence type="inferred from homology"/>
<evidence type="ECO:0000256" key="1">
    <source>
        <dbReference type="ARBA" id="ARBA00006226"/>
    </source>
</evidence>
<dbReference type="InterPro" id="IPR051803">
    <property type="entry name" value="TA_system_RelE-like_toxin"/>
</dbReference>
<evidence type="ECO:0000313" key="5">
    <source>
        <dbReference type="Proteomes" id="UP001208649"/>
    </source>
</evidence>